<dbReference type="AlphaFoldDB" id="A0A0S4XAZ7"/>
<evidence type="ECO:0000256" key="1">
    <source>
        <dbReference type="SAM" id="Phobius"/>
    </source>
</evidence>
<evidence type="ECO:0000313" key="2">
    <source>
        <dbReference type="EMBL" id="CUV61106.1"/>
    </source>
</evidence>
<name>A0A0S4XAZ7_RALSL</name>
<keyword evidence="2" id="KW-0449">Lipoprotein</keyword>
<keyword evidence="1" id="KW-1133">Transmembrane helix</keyword>
<reference evidence="2" key="1">
    <citation type="submission" date="2015-10" db="EMBL/GenBank/DDBJ databases">
        <authorList>
            <person name="Gilbert D.G."/>
        </authorList>
    </citation>
    <scope>NUCLEOTIDE SEQUENCE</scope>
    <source>
        <strain evidence="2">Phyl III-seqv23</strain>
    </source>
</reference>
<dbReference type="EMBL" id="LN899822">
    <property type="protein sequence ID" value="CUV61106.1"/>
    <property type="molecule type" value="Genomic_DNA"/>
</dbReference>
<gene>
    <name evidence="2" type="ORF">RD1301_v1_1290005</name>
</gene>
<feature type="transmembrane region" description="Helical" evidence="1">
    <location>
        <begin position="6"/>
        <end position="24"/>
    </location>
</feature>
<protein>
    <submittedName>
        <fullName evidence="2">Putative lipoprotein transmembrane</fullName>
    </submittedName>
</protein>
<sequence length="119" mass="12604">MTESEMAVAAKVGGSAALGSVIALRFLPGTWWQRMLSFVSSLGIGCLAGGAAVERFLLVPGSYTHMLAVASAAVFGLAIVNNAMQQIPEILTDLRRRFLAKEETCCSHPSTRLSTPSFS</sequence>
<accession>A0A0S4XAZ7</accession>
<proteinExistence type="predicted"/>
<organism evidence="2">
    <name type="scientific">Ralstonia solanacearum</name>
    <name type="common">Pseudomonas solanacearum</name>
    <dbReference type="NCBI Taxonomy" id="305"/>
    <lineage>
        <taxon>Bacteria</taxon>
        <taxon>Pseudomonadati</taxon>
        <taxon>Pseudomonadota</taxon>
        <taxon>Betaproteobacteria</taxon>
        <taxon>Burkholderiales</taxon>
        <taxon>Burkholderiaceae</taxon>
        <taxon>Ralstonia</taxon>
        <taxon>Ralstonia solanacearum species complex</taxon>
    </lineage>
</organism>
<feature type="transmembrane region" description="Helical" evidence="1">
    <location>
        <begin position="63"/>
        <end position="80"/>
    </location>
</feature>
<keyword evidence="1 2" id="KW-0812">Transmembrane</keyword>
<keyword evidence="1" id="KW-0472">Membrane</keyword>